<organism evidence="7 8">
    <name type="scientific">Neptuniibacter caesariensis</name>
    <dbReference type="NCBI Taxonomy" id="207954"/>
    <lineage>
        <taxon>Bacteria</taxon>
        <taxon>Pseudomonadati</taxon>
        <taxon>Pseudomonadota</taxon>
        <taxon>Gammaproteobacteria</taxon>
        <taxon>Oceanospirillales</taxon>
        <taxon>Oceanospirillaceae</taxon>
        <taxon>Neptuniibacter</taxon>
    </lineage>
</organism>
<comment type="caution">
    <text evidence="7">The sequence shown here is derived from an EMBL/GenBank/DDBJ whole genome shotgun (WGS) entry which is preliminary data.</text>
</comment>
<evidence type="ECO:0000256" key="5">
    <source>
        <dbReference type="SAM" id="Phobius"/>
    </source>
</evidence>
<evidence type="ECO:0000259" key="6">
    <source>
        <dbReference type="Pfam" id="PF04932"/>
    </source>
</evidence>
<dbReference type="InterPro" id="IPR051533">
    <property type="entry name" value="WaaL-like"/>
</dbReference>
<reference evidence="7 8" key="1">
    <citation type="submission" date="2017-10" db="EMBL/GenBank/DDBJ databases">
        <title>Novel microbial diversity and functional potential in the marine mammal oral microbiome.</title>
        <authorList>
            <person name="Dudek N.K."/>
            <person name="Sun C.L."/>
            <person name="Burstein D."/>
            <person name="Kantor R.S."/>
            <person name="Aliaga Goltsman D.S."/>
            <person name="Bik E.M."/>
            <person name="Thomas B.C."/>
            <person name="Banfield J.F."/>
            <person name="Relman D.A."/>
        </authorList>
    </citation>
    <scope>NUCLEOTIDE SEQUENCE [LARGE SCALE GENOMIC DNA]</scope>
    <source>
        <strain evidence="7">DOLJORAL78_49_30</strain>
    </source>
</reference>
<dbReference type="Pfam" id="PF04932">
    <property type="entry name" value="Wzy_C"/>
    <property type="match status" value="1"/>
</dbReference>
<comment type="subcellular location">
    <subcellularLocation>
        <location evidence="1">Membrane</location>
        <topology evidence="1">Multi-pass membrane protein</topology>
    </subcellularLocation>
</comment>
<name>A0A2G6JDM6_NEPCE</name>
<dbReference type="EMBL" id="PDSG01000005">
    <property type="protein sequence ID" value="PIE20599.1"/>
    <property type="molecule type" value="Genomic_DNA"/>
</dbReference>
<proteinExistence type="predicted"/>
<feature type="transmembrane region" description="Helical" evidence="5">
    <location>
        <begin position="181"/>
        <end position="198"/>
    </location>
</feature>
<feature type="domain" description="O-antigen ligase-related" evidence="6">
    <location>
        <begin position="190"/>
        <end position="344"/>
    </location>
</feature>
<dbReference type="AlphaFoldDB" id="A0A2G6JDM6"/>
<feature type="transmembrane region" description="Helical" evidence="5">
    <location>
        <begin position="69"/>
        <end position="86"/>
    </location>
</feature>
<keyword evidence="4 5" id="KW-0472">Membrane</keyword>
<feature type="transmembrane region" description="Helical" evidence="5">
    <location>
        <begin position="336"/>
        <end position="355"/>
    </location>
</feature>
<accession>A0A2G6JDM6</accession>
<evidence type="ECO:0000256" key="1">
    <source>
        <dbReference type="ARBA" id="ARBA00004141"/>
    </source>
</evidence>
<protein>
    <recommendedName>
        <fullName evidence="6">O-antigen ligase-related domain-containing protein</fullName>
    </recommendedName>
</protein>
<evidence type="ECO:0000256" key="2">
    <source>
        <dbReference type="ARBA" id="ARBA00022692"/>
    </source>
</evidence>
<dbReference type="PANTHER" id="PTHR37422:SF17">
    <property type="entry name" value="O-ANTIGEN LIGASE"/>
    <property type="match status" value="1"/>
</dbReference>
<evidence type="ECO:0000256" key="3">
    <source>
        <dbReference type="ARBA" id="ARBA00022989"/>
    </source>
</evidence>
<feature type="transmembrane region" description="Helical" evidence="5">
    <location>
        <begin position="204"/>
        <end position="220"/>
    </location>
</feature>
<sequence length="427" mass="48408">MQTAKNNLMKSWINILVLLSISTLLLSKKTNATSLILLTSTALLFCLYRLYEYLKYEKILFINNDHKKITYAFLIFLGASFFFYLYHSEEINFLDKPAKLIGFILVSFLLIKFPQKLNVSLISICTASVIAGCVAIYQIYYLSFPRAFDNINAIQGGDIAMSLGIFCIIICIYAAESQKRIMLFLGASGAALGLIASFLSASRGAWICLPLLAILILYRNRKHISFKKVLIGLLVLGFIAGVFIVKPNLSERIHSAYNEAEMYYNGGDKKTSTGYRFELWKSAFYAWKSKPILGWGRESIKEVQKIQGKNSIIITDLYKNNFHAHNQFLEELSTRGLVGFLAFLSLLIIPLHVFSSYRNYQNPNVRLFSDLGMVHVFLIATYCLTQSFFAHNSGMIFYALMVVIFYAALLKETVGKCDMEEKSVQNP</sequence>
<feature type="transmembrane region" description="Helical" evidence="5">
    <location>
        <begin position="229"/>
        <end position="245"/>
    </location>
</feature>
<keyword evidence="2 5" id="KW-0812">Transmembrane</keyword>
<evidence type="ECO:0000256" key="4">
    <source>
        <dbReference type="ARBA" id="ARBA00023136"/>
    </source>
</evidence>
<feature type="transmembrane region" description="Helical" evidence="5">
    <location>
        <begin position="367"/>
        <end position="389"/>
    </location>
</feature>
<feature type="transmembrane region" description="Helical" evidence="5">
    <location>
        <begin position="32"/>
        <end position="48"/>
    </location>
</feature>
<dbReference type="Proteomes" id="UP000242733">
    <property type="component" value="Unassembled WGS sequence"/>
</dbReference>
<feature type="transmembrane region" description="Helical" evidence="5">
    <location>
        <begin position="121"/>
        <end position="141"/>
    </location>
</feature>
<gene>
    <name evidence="7" type="ORF">CSA61_01575</name>
</gene>
<feature type="transmembrane region" description="Helical" evidence="5">
    <location>
        <begin position="153"/>
        <end position="174"/>
    </location>
</feature>
<dbReference type="PANTHER" id="PTHR37422">
    <property type="entry name" value="TEICHURONIC ACID BIOSYNTHESIS PROTEIN TUAE"/>
    <property type="match status" value="1"/>
</dbReference>
<feature type="transmembrane region" description="Helical" evidence="5">
    <location>
        <begin position="395"/>
        <end position="414"/>
    </location>
</feature>
<feature type="transmembrane region" description="Helical" evidence="5">
    <location>
        <begin position="98"/>
        <end position="114"/>
    </location>
</feature>
<feature type="transmembrane region" description="Helical" evidence="5">
    <location>
        <begin position="7"/>
        <end position="26"/>
    </location>
</feature>
<evidence type="ECO:0000313" key="8">
    <source>
        <dbReference type="Proteomes" id="UP000242733"/>
    </source>
</evidence>
<keyword evidence="3 5" id="KW-1133">Transmembrane helix</keyword>
<dbReference type="GO" id="GO:0016020">
    <property type="term" value="C:membrane"/>
    <property type="evidence" value="ECO:0007669"/>
    <property type="project" value="UniProtKB-SubCell"/>
</dbReference>
<evidence type="ECO:0000313" key="7">
    <source>
        <dbReference type="EMBL" id="PIE20599.1"/>
    </source>
</evidence>
<dbReference type="InterPro" id="IPR007016">
    <property type="entry name" value="O-antigen_ligase-rel_domated"/>
</dbReference>